<organism evidence="7 8">
    <name type="scientific">Kocuria rosea subsp. polaris</name>
    <dbReference type="NCBI Taxonomy" id="136273"/>
    <lineage>
        <taxon>Bacteria</taxon>
        <taxon>Bacillati</taxon>
        <taxon>Actinomycetota</taxon>
        <taxon>Actinomycetes</taxon>
        <taxon>Micrococcales</taxon>
        <taxon>Micrococcaceae</taxon>
        <taxon>Kocuria</taxon>
    </lineage>
</organism>
<feature type="transmembrane region" description="Helical" evidence="6">
    <location>
        <begin position="59"/>
        <end position="82"/>
    </location>
</feature>
<dbReference type="STRING" id="136273.GY22_04240"/>
<comment type="caution">
    <text evidence="7">The sequence shown here is derived from an EMBL/GenBank/DDBJ whole genome shotgun (WGS) entry which is preliminary data.</text>
</comment>
<evidence type="ECO:0000256" key="5">
    <source>
        <dbReference type="SAM" id="MobiDB-lite"/>
    </source>
</evidence>
<dbReference type="Proteomes" id="UP000053512">
    <property type="component" value="Unassembled WGS sequence"/>
</dbReference>
<dbReference type="SUPFAM" id="SSF81324">
    <property type="entry name" value="Voltage-gated potassium channels"/>
    <property type="match status" value="1"/>
</dbReference>
<dbReference type="EMBL" id="LQBK01000039">
    <property type="protein sequence ID" value="KUG52521.1"/>
    <property type="molecule type" value="Genomic_DNA"/>
</dbReference>
<feature type="transmembrane region" description="Helical" evidence="6">
    <location>
        <begin position="147"/>
        <end position="168"/>
    </location>
</feature>
<evidence type="ECO:0008006" key="9">
    <source>
        <dbReference type="Google" id="ProtNLM"/>
    </source>
</evidence>
<sequence>MEREDSARRADRRPVDEEEQLGLAEGLARRLDRPMGVLGVLFLFVVLGQLLAEDEGLVALLNVVGWLFWAVFVGEFLLRAYVARFSARFWKRNWWQVLFLLLPFLRFVRALQAARLLRLTRLTRAGSVLSAGVRGSRSAGKLLSSRIGWLAAVTGVVVLVSSQLLYVLGHYAEYGPALSDAAMSTVTGRELGAQGGFPRVLEVVLALYSVAVFATLAGSVGAYFLRGEAAAGSEAASQPGPGSAPGSGTGHYAGRESAE</sequence>
<accession>A0A0W8I3P1</accession>
<proteinExistence type="predicted"/>
<keyword evidence="2 6" id="KW-0812">Transmembrane</keyword>
<evidence type="ECO:0000313" key="8">
    <source>
        <dbReference type="Proteomes" id="UP000053512"/>
    </source>
</evidence>
<dbReference type="Gene3D" id="1.20.120.350">
    <property type="entry name" value="Voltage-gated potassium channels. Chain C"/>
    <property type="match status" value="1"/>
</dbReference>
<comment type="subcellular location">
    <subcellularLocation>
        <location evidence="1">Membrane</location>
        <topology evidence="1">Multi-pass membrane protein</topology>
    </subcellularLocation>
</comment>
<evidence type="ECO:0000256" key="6">
    <source>
        <dbReference type="SAM" id="Phobius"/>
    </source>
</evidence>
<evidence type="ECO:0000256" key="3">
    <source>
        <dbReference type="ARBA" id="ARBA00022989"/>
    </source>
</evidence>
<dbReference type="eggNOG" id="ENOG503230S">
    <property type="taxonomic scope" value="Bacteria"/>
</dbReference>
<gene>
    <name evidence="7" type="ORF">AVL61_13170</name>
</gene>
<dbReference type="InterPro" id="IPR027359">
    <property type="entry name" value="Volt_channel_dom_sf"/>
</dbReference>
<name>A0A0W8I3P1_KOCRO</name>
<evidence type="ECO:0000256" key="2">
    <source>
        <dbReference type="ARBA" id="ARBA00022692"/>
    </source>
</evidence>
<evidence type="ECO:0000256" key="1">
    <source>
        <dbReference type="ARBA" id="ARBA00004141"/>
    </source>
</evidence>
<protein>
    <recommendedName>
        <fullName evidence="9">Voltage-gated potassium channel</fullName>
    </recommendedName>
</protein>
<dbReference type="AlphaFoldDB" id="A0A0W8I3P1"/>
<reference evidence="8" key="1">
    <citation type="submission" date="2015-12" db="EMBL/GenBank/DDBJ databases">
        <authorList>
            <person name="Nair G.R."/>
            <person name="Kaur G."/>
            <person name="Mayilraj S."/>
        </authorList>
    </citation>
    <scope>NUCLEOTIDE SEQUENCE [LARGE SCALE GENOMIC DNA]</scope>
    <source>
        <strain evidence="8">CD08_4</strain>
    </source>
</reference>
<evidence type="ECO:0000256" key="4">
    <source>
        <dbReference type="ARBA" id="ARBA00023136"/>
    </source>
</evidence>
<feature type="compositionally biased region" description="Low complexity" evidence="5">
    <location>
        <begin position="233"/>
        <end position="242"/>
    </location>
</feature>
<evidence type="ECO:0000313" key="7">
    <source>
        <dbReference type="EMBL" id="KUG52521.1"/>
    </source>
</evidence>
<dbReference type="RefSeq" id="WP_058875065.1">
    <property type="nucleotide sequence ID" value="NZ_LQBK01000039.1"/>
</dbReference>
<feature type="transmembrane region" description="Helical" evidence="6">
    <location>
        <begin position="205"/>
        <end position="225"/>
    </location>
</feature>
<dbReference type="GO" id="GO:0016020">
    <property type="term" value="C:membrane"/>
    <property type="evidence" value="ECO:0007669"/>
    <property type="project" value="UniProtKB-SubCell"/>
</dbReference>
<feature type="transmembrane region" description="Helical" evidence="6">
    <location>
        <begin position="35"/>
        <end position="52"/>
    </location>
</feature>
<keyword evidence="3 6" id="KW-1133">Transmembrane helix</keyword>
<feature type="region of interest" description="Disordered" evidence="5">
    <location>
        <begin position="233"/>
        <end position="259"/>
    </location>
</feature>
<keyword evidence="4 6" id="KW-0472">Membrane</keyword>